<dbReference type="SUPFAM" id="SSF52540">
    <property type="entry name" value="P-loop containing nucleoside triphosphate hydrolases"/>
    <property type="match status" value="1"/>
</dbReference>
<accession>A0ABQ2A1K5</accession>
<feature type="domain" description="ABC transporter" evidence="8">
    <location>
        <begin position="332"/>
        <end position="568"/>
    </location>
</feature>
<evidence type="ECO:0000256" key="7">
    <source>
        <dbReference type="SAM" id="Phobius"/>
    </source>
</evidence>
<dbReference type="InterPro" id="IPR003439">
    <property type="entry name" value="ABC_transporter-like_ATP-bd"/>
</dbReference>
<dbReference type="Pfam" id="PF00664">
    <property type="entry name" value="ABC_membrane"/>
    <property type="match status" value="1"/>
</dbReference>
<feature type="transmembrane region" description="Helical" evidence="7">
    <location>
        <begin position="278"/>
        <end position="296"/>
    </location>
</feature>
<protein>
    <submittedName>
        <fullName evidence="10">ABC transporter</fullName>
    </submittedName>
</protein>
<dbReference type="PANTHER" id="PTHR43394">
    <property type="entry name" value="ATP-DEPENDENT PERMEASE MDL1, MITOCHONDRIAL"/>
    <property type="match status" value="1"/>
</dbReference>
<keyword evidence="2 7" id="KW-0812">Transmembrane</keyword>
<dbReference type="InterPro" id="IPR039421">
    <property type="entry name" value="Type_1_exporter"/>
</dbReference>
<dbReference type="InterPro" id="IPR011527">
    <property type="entry name" value="ABC1_TM_dom"/>
</dbReference>
<evidence type="ECO:0000259" key="8">
    <source>
        <dbReference type="PROSITE" id="PS50893"/>
    </source>
</evidence>
<comment type="caution">
    <text evidence="10">The sequence shown here is derived from an EMBL/GenBank/DDBJ whole genome shotgun (WGS) entry which is preliminary data.</text>
</comment>
<feature type="transmembrane region" description="Helical" evidence="7">
    <location>
        <begin position="237"/>
        <end position="258"/>
    </location>
</feature>
<dbReference type="RefSeq" id="WP_172241232.1">
    <property type="nucleotide sequence ID" value="NZ_BMDD01000005.1"/>
</dbReference>
<dbReference type="InterPro" id="IPR003593">
    <property type="entry name" value="AAA+_ATPase"/>
</dbReference>
<evidence type="ECO:0000313" key="10">
    <source>
        <dbReference type="EMBL" id="GGH84388.1"/>
    </source>
</evidence>
<dbReference type="PANTHER" id="PTHR43394:SF1">
    <property type="entry name" value="ATP-BINDING CASSETTE SUB-FAMILY B MEMBER 10, MITOCHONDRIAL"/>
    <property type="match status" value="1"/>
</dbReference>
<feature type="transmembrane region" description="Helical" evidence="7">
    <location>
        <begin position="157"/>
        <end position="178"/>
    </location>
</feature>
<gene>
    <name evidence="10" type="ORF">GCM10007362_39330</name>
</gene>
<feature type="transmembrane region" description="Helical" evidence="7">
    <location>
        <begin position="12"/>
        <end position="31"/>
    </location>
</feature>
<dbReference type="PROSITE" id="PS00211">
    <property type="entry name" value="ABC_TRANSPORTER_1"/>
    <property type="match status" value="1"/>
</dbReference>
<keyword evidence="5 7" id="KW-1133">Transmembrane helix</keyword>
<keyword evidence="4" id="KW-0067">ATP-binding</keyword>
<dbReference type="PROSITE" id="PS50929">
    <property type="entry name" value="ABC_TM1F"/>
    <property type="match status" value="1"/>
</dbReference>
<evidence type="ECO:0000256" key="3">
    <source>
        <dbReference type="ARBA" id="ARBA00022741"/>
    </source>
</evidence>
<reference evidence="11" key="1">
    <citation type="journal article" date="2019" name="Int. J. Syst. Evol. Microbiol.">
        <title>The Global Catalogue of Microorganisms (GCM) 10K type strain sequencing project: providing services to taxonomists for standard genome sequencing and annotation.</title>
        <authorList>
            <consortium name="The Broad Institute Genomics Platform"/>
            <consortium name="The Broad Institute Genome Sequencing Center for Infectious Disease"/>
            <person name="Wu L."/>
            <person name="Ma J."/>
        </authorList>
    </citation>
    <scope>NUCLEOTIDE SEQUENCE [LARGE SCALE GENOMIC DNA]</scope>
    <source>
        <strain evidence="11">CCM 8702</strain>
    </source>
</reference>
<evidence type="ECO:0000256" key="1">
    <source>
        <dbReference type="ARBA" id="ARBA00004651"/>
    </source>
</evidence>
<evidence type="ECO:0000259" key="9">
    <source>
        <dbReference type="PROSITE" id="PS50929"/>
    </source>
</evidence>
<evidence type="ECO:0000256" key="2">
    <source>
        <dbReference type="ARBA" id="ARBA00022692"/>
    </source>
</evidence>
<sequence length="578" mass="63475">MWRLGKYLKPYWLPALLAPLFMVLEVCMDLMQPKLLQRIVDDGIAAGDAGEIRRTGMLMLGVALLGVIGGVGCTIYSSIASQNFGRDLRGSLFGKVQSLSFRNLDNLPTGTLITRITNDVTQLQTFVQMLLRMFVRSPMLIMGSLIMAVTINAKLTLILAVSVPLLFLFLFFLVRFSLPMFANVQKRLDGVNGRLQENLNGIRVVKAFVRSDYEEERFGEVNRDYTSVMTRGMRIMALNMPIMTLILNISIIAVLWYGGALNRSGDLAVGELVAYINYVTQMLSSMLSIGMILTFISRAKASADRVNEVFDEHSDIENPIDARQAEQTGGQVDFDHVSFGYGKEKGELALRDISFTVLPGQTLGILGATGSGKTSLISLIPRLYDPRSGEVRVDGTPVSELELSSLREKIGVVLQEANLFSGSIADNIRFGRPEATDAEVERAARSAQAHEFIERMPDGYATKLGQKGINLSGGQKQRIAIARALLMRPAVLILDDSTSAVDLTTESKIRSALEQEMSGTTKLIIAQRISAVRGADLILVMDRGAVAALGTHEELMHDSDIYREIYRSQVSEGGEAYA</sequence>
<dbReference type="Gene3D" id="1.20.1560.10">
    <property type="entry name" value="ABC transporter type 1, transmembrane domain"/>
    <property type="match status" value="1"/>
</dbReference>
<evidence type="ECO:0000256" key="4">
    <source>
        <dbReference type="ARBA" id="ARBA00022840"/>
    </source>
</evidence>
<organism evidence="10 11">
    <name type="scientific">Saccharibacillus endophyticus</name>
    <dbReference type="NCBI Taxonomy" id="2060666"/>
    <lineage>
        <taxon>Bacteria</taxon>
        <taxon>Bacillati</taxon>
        <taxon>Bacillota</taxon>
        <taxon>Bacilli</taxon>
        <taxon>Bacillales</taxon>
        <taxon>Paenibacillaceae</taxon>
        <taxon>Saccharibacillus</taxon>
    </lineage>
</organism>
<dbReference type="Gene3D" id="3.40.50.300">
    <property type="entry name" value="P-loop containing nucleotide triphosphate hydrolases"/>
    <property type="match status" value="1"/>
</dbReference>
<proteinExistence type="predicted"/>
<keyword evidence="3" id="KW-0547">Nucleotide-binding</keyword>
<comment type="subcellular location">
    <subcellularLocation>
        <location evidence="1">Cell membrane</location>
        <topology evidence="1">Multi-pass membrane protein</topology>
    </subcellularLocation>
</comment>
<dbReference type="InterPro" id="IPR036640">
    <property type="entry name" value="ABC1_TM_sf"/>
</dbReference>
<evidence type="ECO:0000313" key="11">
    <source>
        <dbReference type="Proteomes" id="UP000605427"/>
    </source>
</evidence>
<feature type="domain" description="ABC transmembrane type-1" evidence="9">
    <location>
        <begin position="16"/>
        <end position="298"/>
    </location>
</feature>
<dbReference type="CDD" id="cd18548">
    <property type="entry name" value="ABC_6TM_Tm287_like"/>
    <property type="match status" value="1"/>
</dbReference>
<dbReference type="InterPro" id="IPR017871">
    <property type="entry name" value="ABC_transporter-like_CS"/>
</dbReference>
<dbReference type="SMART" id="SM00382">
    <property type="entry name" value="AAA"/>
    <property type="match status" value="1"/>
</dbReference>
<dbReference type="SUPFAM" id="SSF90123">
    <property type="entry name" value="ABC transporter transmembrane region"/>
    <property type="match status" value="1"/>
</dbReference>
<keyword evidence="6 7" id="KW-0472">Membrane</keyword>
<keyword evidence="11" id="KW-1185">Reference proteome</keyword>
<dbReference type="Proteomes" id="UP000605427">
    <property type="component" value="Unassembled WGS sequence"/>
</dbReference>
<evidence type="ECO:0000256" key="6">
    <source>
        <dbReference type="ARBA" id="ARBA00023136"/>
    </source>
</evidence>
<dbReference type="EMBL" id="BMDD01000005">
    <property type="protein sequence ID" value="GGH84388.1"/>
    <property type="molecule type" value="Genomic_DNA"/>
</dbReference>
<dbReference type="InterPro" id="IPR027417">
    <property type="entry name" value="P-loop_NTPase"/>
</dbReference>
<name>A0ABQ2A1K5_9BACL</name>
<feature type="transmembrane region" description="Helical" evidence="7">
    <location>
        <begin position="57"/>
        <end position="79"/>
    </location>
</feature>
<dbReference type="PROSITE" id="PS50893">
    <property type="entry name" value="ABC_TRANSPORTER_2"/>
    <property type="match status" value="1"/>
</dbReference>
<feature type="transmembrane region" description="Helical" evidence="7">
    <location>
        <begin position="133"/>
        <end position="151"/>
    </location>
</feature>
<dbReference type="Pfam" id="PF00005">
    <property type="entry name" value="ABC_tran"/>
    <property type="match status" value="1"/>
</dbReference>
<evidence type="ECO:0000256" key="5">
    <source>
        <dbReference type="ARBA" id="ARBA00022989"/>
    </source>
</evidence>